<keyword evidence="3" id="KW-1185">Reference proteome</keyword>
<evidence type="ECO:0000313" key="3">
    <source>
        <dbReference type="Proteomes" id="UP000499080"/>
    </source>
</evidence>
<dbReference type="Proteomes" id="UP000499080">
    <property type="component" value="Unassembled WGS sequence"/>
</dbReference>
<dbReference type="SUPFAM" id="SSF51735">
    <property type="entry name" value="NAD(P)-binding Rossmann-fold domains"/>
    <property type="match status" value="1"/>
</dbReference>
<accession>A0A4Y2NFG8</accession>
<dbReference type="GO" id="GO:0004090">
    <property type="term" value="F:carbonyl reductase (NADPH) activity"/>
    <property type="evidence" value="ECO:0007669"/>
    <property type="project" value="TreeGrafter"/>
</dbReference>
<proteinExistence type="inferred from homology"/>
<name>A0A4Y2NFG8_ARAVE</name>
<dbReference type="InterPro" id="IPR036291">
    <property type="entry name" value="NAD(P)-bd_dom_sf"/>
</dbReference>
<reference evidence="2 3" key="1">
    <citation type="journal article" date="2019" name="Sci. Rep.">
        <title>Orb-weaving spider Araneus ventricosus genome elucidates the spidroin gene catalogue.</title>
        <authorList>
            <person name="Kono N."/>
            <person name="Nakamura H."/>
            <person name="Ohtoshi R."/>
            <person name="Moran D.A.P."/>
            <person name="Shinohara A."/>
            <person name="Yoshida Y."/>
            <person name="Fujiwara M."/>
            <person name="Mori M."/>
            <person name="Tomita M."/>
            <person name="Arakawa K."/>
        </authorList>
    </citation>
    <scope>NUCLEOTIDE SEQUENCE [LARGE SCALE GENOMIC DNA]</scope>
</reference>
<comment type="similarity">
    <text evidence="1">Belongs to the short-chain dehydrogenases/reductases (SDR) family.</text>
</comment>
<dbReference type="Pfam" id="PF00106">
    <property type="entry name" value="adh_short"/>
    <property type="match status" value="1"/>
</dbReference>
<dbReference type="Gene3D" id="3.40.50.720">
    <property type="entry name" value="NAD(P)-binding Rossmann-like Domain"/>
    <property type="match status" value="1"/>
</dbReference>
<protein>
    <submittedName>
        <fullName evidence="2">Uncharacterized protein</fullName>
    </submittedName>
</protein>
<dbReference type="PANTHER" id="PTHR43943">
    <property type="entry name" value="DEHYDROGENASE/REDUCTASE (SDR FAMILY) MEMBER 4"/>
    <property type="match status" value="1"/>
</dbReference>
<gene>
    <name evidence="2" type="ORF">AVEN_106631_1</name>
</gene>
<organism evidence="2 3">
    <name type="scientific">Araneus ventricosus</name>
    <name type="common">Orbweaver spider</name>
    <name type="synonym">Epeira ventricosa</name>
    <dbReference type="NCBI Taxonomy" id="182803"/>
    <lineage>
        <taxon>Eukaryota</taxon>
        <taxon>Metazoa</taxon>
        <taxon>Ecdysozoa</taxon>
        <taxon>Arthropoda</taxon>
        <taxon>Chelicerata</taxon>
        <taxon>Arachnida</taxon>
        <taxon>Araneae</taxon>
        <taxon>Araneomorphae</taxon>
        <taxon>Entelegynae</taxon>
        <taxon>Araneoidea</taxon>
        <taxon>Araneidae</taxon>
        <taxon>Araneus</taxon>
    </lineage>
</organism>
<sequence length="149" mass="16552">MFRSAFNKMSSLNLLKSAKYGTRRNYKGNFHRKSCYCLCVPKRLGNDGASVVVNIRKKENVVKDVSDLNSISDNASGIPCHVGKQEDRILLLDLAVTKYGGIDILVSNATENSAVCCALDANKKALDKIFDTNEMQMSFYFVTSSYAFD</sequence>
<evidence type="ECO:0000313" key="2">
    <source>
        <dbReference type="EMBL" id="GBN36847.1"/>
    </source>
</evidence>
<dbReference type="EMBL" id="BGPR01008910">
    <property type="protein sequence ID" value="GBN36847.1"/>
    <property type="molecule type" value="Genomic_DNA"/>
</dbReference>
<dbReference type="AlphaFoldDB" id="A0A4Y2NFG8"/>
<comment type="caution">
    <text evidence="2">The sequence shown here is derived from an EMBL/GenBank/DDBJ whole genome shotgun (WGS) entry which is preliminary data.</text>
</comment>
<dbReference type="OrthoDB" id="1669814at2759"/>
<dbReference type="PANTHER" id="PTHR43943:SF2">
    <property type="entry name" value="DEHYDROGENASE_REDUCTASE 4"/>
    <property type="match status" value="1"/>
</dbReference>
<dbReference type="InterPro" id="IPR002347">
    <property type="entry name" value="SDR_fam"/>
</dbReference>
<evidence type="ECO:0000256" key="1">
    <source>
        <dbReference type="ARBA" id="ARBA00006484"/>
    </source>
</evidence>